<evidence type="ECO:0000256" key="5">
    <source>
        <dbReference type="ARBA" id="ARBA00022701"/>
    </source>
</evidence>
<keyword evidence="10" id="KW-0206">Cytoskeleton</keyword>
<dbReference type="OrthoDB" id="366230at2759"/>
<keyword evidence="5" id="KW-0493">Microtubule</keyword>
<reference evidence="13 14" key="1">
    <citation type="journal article" date="2018" name="PLoS ONE">
        <title>The draft genome of Kipferlia bialata reveals reductive genome evolution in fornicate parasites.</title>
        <authorList>
            <person name="Tanifuji G."/>
            <person name="Takabayashi S."/>
            <person name="Kume K."/>
            <person name="Takagi M."/>
            <person name="Nakayama T."/>
            <person name="Kamikawa R."/>
            <person name="Inagaki Y."/>
            <person name="Hashimoto T."/>
        </authorList>
    </citation>
    <scope>NUCLEOTIDE SEQUENCE [LARGE SCALE GENOMIC DNA]</scope>
    <source>
        <strain evidence="13">NY0173</strain>
    </source>
</reference>
<accession>A0A9K3GPL4</accession>
<dbReference type="InterPro" id="IPR050687">
    <property type="entry name" value="Dynein_IC"/>
</dbReference>
<evidence type="ECO:0000256" key="10">
    <source>
        <dbReference type="ARBA" id="ARBA00023212"/>
    </source>
</evidence>
<dbReference type="GO" id="GO:0036157">
    <property type="term" value="C:outer dynein arm"/>
    <property type="evidence" value="ECO:0007669"/>
    <property type="project" value="TreeGrafter"/>
</dbReference>
<dbReference type="GO" id="GO:0005874">
    <property type="term" value="C:microtubule"/>
    <property type="evidence" value="ECO:0007669"/>
    <property type="project" value="UniProtKB-KW"/>
</dbReference>
<dbReference type="GO" id="GO:0045503">
    <property type="term" value="F:dynein light chain binding"/>
    <property type="evidence" value="ECO:0007669"/>
    <property type="project" value="TreeGrafter"/>
</dbReference>
<evidence type="ECO:0000256" key="3">
    <source>
        <dbReference type="ARBA" id="ARBA00022490"/>
    </source>
</evidence>
<keyword evidence="9" id="KW-0505">Motor protein</keyword>
<proteinExistence type="inferred from homology"/>
<keyword evidence="4" id="KW-0853">WD repeat</keyword>
<evidence type="ECO:0000256" key="8">
    <source>
        <dbReference type="ARBA" id="ARBA00023069"/>
    </source>
</evidence>
<protein>
    <submittedName>
        <fullName evidence="13">Uncharacterized protein</fullName>
    </submittedName>
</protein>
<dbReference type="GO" id="GO:0036158">
    <property type="term" value="P:outer dynein arm assembly"/>
    <property type="evidence" value="ECO:0007669"/>
    <property type="project" value="TreeGrafter"/>
</dbReference>
<keyword evidence="3" id="KW-0963">Cytoplasm</keyword>
<sequence length="131" mass="13480">KGHMPLSSTPVEKAHRAPVFNMEWVKSKAGSECCSVSTDGRVLWWDIRKLADPIDSMTLSLGGGARPGTAGGRRGSTISRPATSSSRAPSRGPAADDDNGDAVTPVGGSALNYSPAAGLNKFLVGTETGII</sequence>
<keyword evidence="8" id="KW-0969">Cilium</keyword>
<evidence type="ECO:0000256" key="7">
    <source>
        <dbReference type="ARBA" id="ARBA00023017"/>
    </source>
</evidence>
<feature type="compositionally biased region" description="Low complexity" evidence="12">
    <location>
        <begin position="75"/>
        <end position="93"/>
    </location>
</feature>
<keyword evidence="11" id="KW-0966">Cell projection</keyword>
<gene>
    <name evidence="13" type="ORF">KIPB_013367</name>
</gene>
<organism evidence="13 14">
    <name type="scientific">Kipferlia bialata</name>
    <dbReference type="NCBI Taxonomy" id="797122"/>
    <lineage>
        <taxon>Eukaryota</taxon>
        <taxon>Metamonada</taxon>
        <taxon>Carpediemonas-like organisms</taxon>
        <taxon>Kipferlia</taxon>
    </lineage>
</organism>
<name>A0A9K3GPL4_9EUKA</name>
<evidence type="ECO:0000256" key="11">
    <source>
        <dbReference type="ARBA" id="ARBA00023273"/>
    </source>
</evidence>
<dbReference type="Proteomes" id="UP000265618">
    <property type="component" value="Unassembled WGS sequence"/>
</dbReference>
<evidence type="ECO:0000256" key="2">
    <source>
        <dbReference type="ARBA" id="ARBA00011059"/>
    </source>
</evidence>
<feature type="region of interest" description="Disordered" evidence="12">
    <location>
        <begin position="56"/>
        <end position="113"/>
    </location>
</feature>
<dbReference type="InterPro" id="IPR036322">
    <property type="entry name" value="WD40_repeat_dom_sf"/>
</dbReference>
<evidence type="ECO:0000313" key="13">
    <source>
        <dbReference type="EMBL" id="GIQ90538.1"/>
    </source>
</evidence>
<dbReference type="PANTHER" id="PTHR12442:SF7">
    <property type="entry name" value="DYNEIN AXONEMAL INTERMEDIATE CHAIN 2"/>
    <property type="match status" value="1"/>
</dbReference>
<dbReference type="GO" id="GO:0003341">
    <property type="term" value="P:cilium movement"/>
    <property type="evidence" value="ECO:0007669"/>
    <property type="project" value="TreeGrafter"/>
</dbReference>
<comment type="caution">
    <text evidence="13">The sequence shown here is derived from an EMBL/GenBank/DDBJ whole genome shotgun (WGS) entry which is preliminary data.</text>
</comment>
<keyword evidence="6" id="KW-0677">Repeat</keyword>
<dbReference type="SUPFAM" id="SSF50978">
    <property type="entry name" value="WD40 repeat-like"/>
    <property type="match status" value="1"/>
</dbReference>
<comment type="subcellular location">
    <subcellularLocation>
        <location evidence="1">Cytoplasm</location>
        <location evidence="1">Cytoskeleton</location>
        <location evidence="1">Cilium axoneme</location>
    </subcellularLocation>
</comment>
<evidence type="ECO:0000256" key="9">
    <source>
        <dbReference type="ARBA" id="ARBA00023175"/>
    </source>
</evidence>
<dbReference type="PANTHER" id="PTHR12442">
    <property type="entry name" value="DYNEIN INTERMEDIATE CHAIN"/>
    <property type="match status" value="1"/>
</dbReference>
<dbReference type="EMBL" id="BDIP01006306">
    <property type="protein sequence ID" value="GIQ90538.1"/>
    <property type="molecule type" value="Genomic_DNA"/>
</dbReference>
<evidence type="ECO:0000256" key="4">
    <source>
        <dbReference type="ARBA" id="ARBA00022574"/>
    </source>
</evidence>
<comment type="similarity">
    <text evidence="2">Belongs to the dynein intermediate chain family.</text>
</comment>
<feature type="compositionally biased region" description="Gly residues" evidence="12">
    <location>
        <begin position="61"/>
        <end position="74"/>
    </location>
</feature>
<dbReference type="AlphaFoldDB" id="A0A9K3GPL4"/>
<evidence type="ECO:0000256" key="1">
    <source>
        <dbReference type="ARBA" id="ARBA00004430"/>
    </source>
</evidence>
<evidence type="ECO:0000313" key="14">
    <source>
        <dbReference type="Proteomes" id="UP000265618"/>
    </source>
</evidence>
<dbReference type="GO" id="GO:0045504">
    <property type="term" value="F:dynein heavy chain binding"/>
    <property type="evidence" value="ECO:0007669"/>
    <property type="project" value="TreeGrafter"/>
</dbReference>
<keyword evidence="14" id="KW-1185">Reference proteome</keyword>
<keyword evidence="7" id="KW-0243">Dynein</keyword>
<evidence type="ECO:0000256" key="6">
    <source>
        <dbReference type="ARBA" id="ARBA00022737"/>
    </source>
</evidence>
<feature type="non-terminal residue" evidence="13">
    <location>
        <position position="1"/>
    </location>
</feature>
<evidence type="ECO:0000256" key="12">
    <source>
        <dbReference type="SAM" id="MobiDB-lite"/>
    </source>
</evidence>